<protein>
    <recommendedName>
        <fullName evidence="3">CRISPR type III-associated protein domain-containing protein</fullName>
    </recommendedName>
</protein>
<dbReference type="AlphaFoldDB" id="B3EIR9"/>
<evidence type="ECO:0000256" key="1">
    <source>
        <dbReference type="ARBA" id="ARBA00023118"/>
    </source>
</evidence>
<dbReference type="GO" id="GO:0051607">
    <property type="term" value="P:defense response to virus"/>
    <property type="evidence" value="ECO:0007669"/>
    <property type="project" value="UniProtKB-KW"/>
</dbReference>
<dbReference type="KEGG" id="cli:Clim_0931"/>
<dbReference type="Proteomes" id="UP000008841">
    <property type="component" value="Chromosome"/>
</dbReference>
<dbReference type="InterPro" id="IPR005537">
    <property type="entry name" value="RAMP_III_fam"/>
</dbReference>
<evidence type="ECO:0000313" key="5">
    <source>
        <dbReference type="Proteomes" id="UP000008841"/>
    </source>
</evidence>
<dbReference type="Pfam" id="PF03787">
    <property type="entry name" value="RAMPs"/>
    <property type="match status" value="1"/>
</dbReference>
<feature type="coiled-coil region" evidence="2">
    <location>
        <begin position="19"/>
        <end position="56"/>
    </location>
</feature>
<dbReference type="CDD" id="cd09726">
    <property type="entry name" value="RAMP_I_III"/>
    <property type="match status" value="1"/>
</dbReference>
<dbReference type="HOGENOM" id="CLU_055089_0_0_10"/>
<accession>B3EIR9</accession>
<reference evidence="4 5" key="1">
    <citation type="submission" date="2008-05" db="EMBL/GenBank/DDBJ databases">
        <title>Complete sequence of Chlorobium limicola DSM 245.</title>
        <authorList>
            <consortium name="US DOE Joint Genome Institute"/>
            <person name="Lucas S."/>
            <person name="Copeland A."/>
            <person name="Lapidus A."/>
            <person name="Glavina del Rio T."/>
            <person name="Dalin E."/>
            <person name="Tice H."/>
            <person name="Bruce D."/>
            <person name="Goodwin L."/>
            <person name="Pitluck S."/>
            <person name="Schmutz J."/>
            <person name="Larimer F."/>
            <person name="Land M."/>
            <person name="Hauser L."/>
            <person name="Kyrpides N."/>
            <person name="Ovchinnikova G."/>
            <person name="Zhao F."/>
            <person name="Li T."/>
            <person name="Liu Z."/>
            <person name="Overmann J."/>
            <person name="Bryant D.A."/>
            <person name="Richardson P."/>
        </authorList>
    </citation>
    <scope>NUCLEOTIDE SEQUENCE [LARGE SCALE GENOMIC DNA]</scope>
    <source>
        <strain evidence="5">DSM 245 / NBRC 103803 / 6330</strain>
    </source>
</reference>
<dbReference type="eggNOG" id="COG1604">
    <property type="taxonomic scope" value="Bacteria"/>
</dbReference>
<dbReference type="EMBL" id="CP001097">
    <property type="protein sequence ID" value="ACD90010.1"/>
    <property type="molecule type" value="Genomic_DNA"/>
</dbReference>
<name>B3EIR9_CHLL2</name>
<proteinExistence type="predicted"/>
<sequence>MNQTFKSFVEPFPHTISEISELLSNLSQAEQAIKVNKRNKEVRQQYENQAKDLHRQLLTHKDCSLIYNYMEATGIADKDTFRSTWAREKLKVDSDELPDFLKPPLLDDLSCLPVGSFYIQFKFTLLKPYISRDDNAFYLVDNSIVREKVFRFPMVRSTAWKGSLRHALWQMDGYQKEDQQDQQIKRLFGTANDEQPEEGNSGRFYFYPSFFTLNSLEVINPHGRKTRVGTTPILFESVPIGAEATFTLLYSPLDRIGREDVETRQQVIADLKLVAEGLRALFIVYGFGAKTSSGFGLANDAIENGSLILNLPSFVFPQAETVQVQTPEDVFLKYMDESGYLKTVFSGGGDYGLMSNKEYGEKREQLGGGYLTEFKAFRKWYGENGEQWQKSIKEKSSATNYPQLRFKSLSQLAERMRQTGGEA</sequence>
<evidence type="ECO:0000259" key="3">
    <source>
        <dbReference type="Pfam" id="PF03787"/>
    </source>
</evidence>
<evidence type="ECO:0000313" key="4">
    <source>
        <dbReference type="EMBL" id="ACD90010.1"/>
    </source>
</evidence>
<keyword evidence="1" id="KW-0051">Antiviral defense</keyword>
<dbReference type="STRING" id="290315.Clim_0931"/>
<dbReference type="RefSeq" id="WP_012465889.1">
    <property type="nucleotide sequence ID" value="NC_010803.1"/>
</dbReference>
<evidence type="ECO:0000256" key="2">
    <source>
        <dbReference type="SAM" id="Coils"/>
    </source>
</evidence>
<gene>
    <name evidence="4" type="ordered locus">Clim_0931</name>
</gene>
<feature type="domain" description="CRISPR type III-associated protein" evidence="3">
    <location>
        <begin position="139"/>
        <end position="297"/>
    </location>
</feature>
<keyword evidence="2" id="KW-0175">Coiled coil</keyword>
<organism evidence="4 5">
    <name type="scientific">Chlorobium limicola (strain DSM 245 / NBRC 103803 / 6330)</name>
    <dbReference type="NCBI Taxonomy" id="290315"/>
    <lineage>
        <taxon>Bacteria</taxon>
        <taxon>Pseudomonadati</taxon>
        <taxon>Chlorobiota</taxon>
        <taxon>Chlorobiia</taxon>
        <taxon>Chlorobiales</taxon>
        <taxon>Chlorobiaceae</taxon>
        <taxon>Chlorobium/Pelodictyon group</taxon>
        <taxon>Chlorobium</taxon>
    </lineage>
</organism>